<dbReference type="RefSeq" id="WP_076960077.1">
    <property type="nucleotide sequence ID" value="NZ_MLCO01000318.1"/>
</dbReference>
<dbReference type="GO" id="GO:0016830">
    <property type="term" value="F:carbon-carbon lyase activity"/>
    <property type="evidence" value="ECO:0007669"/>
    <property type="project" value="InterPro"/>
</dbReference>
<name>A0A1V2GWF3_9PROT</name>
<dbReference type="GO" id="GO:0019752">
    <property type="term" value="P:carboxylic acid metabolic process"/>
    <property type="evidence" value="ECO:0007669"/>
    <property type="project" value="InterPro"/>
</dbReference>
<dbReference type="PANTHER" id="PTHR42735">
    <property type="match status" value="1"/>
</dbReference>
<dbReference type="AlphaFoldDB" id="A0A1V2GWF3"/>
<dbReference type="InterPro" id="IPR015422">
    <property type="entry name" value="PyrdxlP-dep_Trfase_small"/>
</dbReference>
<evidence type="ECO:0000313" key="7">
    <source>
        <dbReference type="EMBL" id="ONG46390.1"/>
    </source>
</evidence>
<dbReference type="InterPro" id="IPR015421">
    <property type="entry name" value="PyrdxlP-dep_Trfase_major"/>
</dbReference>
<gene>
    <name evidence="7" type="ORF">BKE38_25435</name>
</gene>
<proteinExistence type="inferred from homology"/>
<evidence type="ECO:0000256" key="5">
    <source>
        <dbReference type="PIRSR" id="PIRSR602129-50"/>
    </source>
</evidence>
<keyword evidence="8" id="KW-1185">Reference proteome</keyword>
<evidence type="ECO:0000256" key="3">
    <source>
        <dbReference type="ARBA" id="ARBA00023239"/>
    </source>
</evidence>
<dbReference type="EMBL" id="MLCO01000318">
    <property type="protein sequence ID" value="ONG46390.1"/>
    <property type="molecule type" value="Genomic_DNA"/>
</dbReference>
<dbReference type="SUPFAM" id="SSF53383">
    <property type="entry name" value="PLP-dependent transferases"/>
    <property type="match status" value="1"/>
</dbReference>
<dbReference type="InterPro" id="IPR050477">
    <property type="entry name" value="GrpII_AminoAcid_Decarb"/>
</dbReference>
<dbReference type="GO" id="GO:0030170">
    <property type="term" value="F:pyridoxal phosphate binding"/>
    <property type="evidence" value="ECO:0007669"/>
    <property type="project" value="InterPro"/>
</dbReference>
<dbReference type="InterPro" id="IPR015424">
    <property type="entry name" value="PyrdxlP-dep_Trfase"/>
</dbReference>
<evidence type="ECO:0008006" key="9">
    <source>
        <dbReference type="Google" id="ProtNLM"/>
    </source>
</evidence>
<evidence type="ECO:0000256" key="1">
    <source>
        <dbReference type="ARBA" id="ARBA00001933"/>
    </source>
</evidence>
<feature type="modified residue" description="N6-(pyridoxal phosphate)lysine" evidence="5">
    <location>
        <position position="244"/>
    </location>
</feature>
<comment type="caution">
    <text evidence="7">The sequence shown here is derived from an EMBL/GenBank/DDBJ whole genome shotgun (WGS) entry which is preliminary data.</text>
</comment>
<keyword evidence="2 5" id="KW-0663">Pyridoxal phosphate</keyword>
<protein>
    <recommendedName>
        <fullName evidence="9">Aspartate aminotransferase family protein</fullName>
    </recommendedName>
</protein>
<keyword evidence="3 6" id="KW-0456">Lyase</keyword>
<dbReference type="Gene3D" id="3.90.1150.10">
    <property type="entry name" value="Aspartate Aminotransferase, domain 1"/>
    <property type="match status" value="1"/>
</dbReference>
<comment type="similarity">
    <text evidence="4">Belongs to the group II decarboxylase family. Sphingosine-1-phosphate lyase subfamily.</text>
</comment>
<dbReference type="Proteomes" id="UP000188879">
    <property type="component" value="Unassembled WGS sequence"/>
</dbReference>
<dbReference type="InterPro" id="IPR002129">
    <property type="entry name" value="PyrdxlP-dep_de-COase"/>
</dbReference>
<reference evidence="7 8" key="1">
    <citation type="submission" date="2016-10" db="EMBL/GenBank/DDBJ databases">
        <title>Draft Genome sequence of Roseomonas sp. strain M3.</title>
        <authorList>
            <person name="Subhash Y."/>
            <person name="Lee S."/>
        </authorList>
    </citation>
    <scope>NUCLEOTIDE SEQUENCE [LARGE SCALE GENOMIC DNA]</scope>
    <source>
        <strain evidence="7 8">M3</strain>
    </source>
</reference>
<comment type="cofactor">
    <cofactor evidence="1 5 6">
        <name>pyridoxal 5'-phosphate</name>
        <dbReference type="ChEBI" id="CHEBI:597326"/>
    </cofactor>
</comment>
<evidence type="ECO:0000313" key="8">
    <source>
        <dbReference type="Proteomes" id="UP000188879"/>
    </source>
</evidence>
<evidence type="ECO:0000256" key="2">
    <source>
        <dbReference type="ARBA" id="ARBA00022898"/>
    </source>
</evidence>
<evidence type="ECO:0000256" key="6">
    <source>
        <dbReference type="RuleBase" id="RU000382"/>
    </source>
</evidence>
<sequence>MPDHAPGTARLPFPDAGAAWPELEAGLIQAKEKDVDWRAGRLAVYTYYRDEALLQVAQDAYAHYFTENALGKRAFPSLARLEGEVVEMGLSLFHAPSGAGGSFTSGGTESIFLAVCAARNAKPVAGRPNIVCCETLHATFNKAAMFLGLDVIRTPMTADFRADPAAIAAAIDDNTVMIGASAPGYSHGVFDPVAALGALAAARGLWLHVDACIGGFLNPFWPDAVPDFDFRVAGVTSLSADLHKYGMAAKGASLLLLRDAALKRHHSFEFDAWPRGTYATETFSGSRPAGSIAAAWAVLRHLGRAGYVENARIIHDAKARLAAGIEAIPGLRVLRPSELCMLLYGAEDPAIDLDALAERLGARGWFVGRNMQPKSIHLALNTVHAGTVGPYLADLAAAVAEVRAGALRGAEDRRTY</sequence>
<accession>A0A1V2GWF3</accession>
<dbReference type="OrthoDB" id="9803665at2"/>
<dbReference type="Gene3D" id="3.40.640.10">
    <property type="entry name" value="Type I PLP-dependent aspartate aminotransferase-like (Major domain)"/>
    <property type="match status" value="1"/>
</dbReference>
<dbReference type="PANTHER" id="PTHR42735:SF6">
    <property type="entry name" value="SPHINGOSINE-1-PHOSPHATE LYASE 1"/>
    <property type="match status" value="1"/>
</dbReference>
<dbReference type="Pfam" id="PF00282">
    <property type="entry name" value="Pyridoxal_deC"/>
    <property type="match status" value="1"/>
</dbReference>
<organism evidence="7 8">
    <name type="scientific">Teichococcus deserti</name>
    <dbReference type="NCBI Taxonomy" id="1817963"/>
    <lineage>
        <taxon>Bacteria</taxon>
        <taxon>Pseudomonadati</taxon>
        <taxon>Pseudomonadota</taxon>
        <taxon>Alphaproteobacteria</taxon>
        <taxon>Acetobacterales</taxon>
        <taxon>Roseomonadaceae</taxon>
        <taxon>Roseomonas</taxon>
    </lineage>
</organism>
<evidence type="ECO:0000256" key="4">
    <source>
        <dbReference type="ARBA" id="ARBA00038302"/>
    </source>
</evidence>